<dbReference type="GO" id="GO:0000400">
    <property type="term" value="F:four-way junction DNA binding"/>
    <property type="evidence" value="ECO:0007669"/>
    <property type="project" value="TreeGrafter"/>
</dbReference>
<dbReference type="Gene3D" id="1.20.1320.20">
    <property type="entry name" value="hef helicase domain"/>
    <property type="match status" value="1"/>
</dbReference>
<organism evidence="14 15">
    <name type="scientific">Actinidia chinensis var. chinensis</name>
    <name type="common">Chinese soft-hair kiwi</name>
    <dbReference type="NCBI Taxonomy" id="1590841"/>
    <lineage>
        <taxon>Eukaryota</taxon>
        <taxon>Viridiplantae</taxon>
        <taxon>Streptophyta</taxon>
        <taxon>Embryophyta</taxon>
        <taxon>Tracheophyta</taxon>
        <taxon>Spermatophyta</taxon>
        <taxon>Magnoliopsida</taxon>
        <taxon>eudicotyledons</taxon>
        <taxon>Gunneridae</taxon>
        <taxon>Pentapetalae</taxon>
        <taxon>asterids</taxon>
        <taxon>Ericales</taxon>
        <taxon>Actinidiaceae</taxon>
        <taxon>Actinidia</taxon>
    </lineage>
</organism>
<dbReference type="OMA" id="DHYKIKD"/>
<keyword evidence="3" id="KW-0547">Nucleotide-binding</keyword>
<dbReference type="FunCoup" id="A0A2R6QYT4">
    <property type="interactions" value="69"/>
</dbReference>
<evidence type="ECO:0000256" key="1">
    <source>
        <dbReference type="ARBA" id="ARBA00004123"/>
    </source>
</evidence>
<keyword evidence="7" id="KW-0067">ATP-binding</keyword>
<evidence type="ECO:0000256" key="8">
    <source>
        <dbReference type="ARBA" id="ARBA00023125"/>
    </source>
</evidence>
<dbReference type="InterPro" id="IPR001650">
    <property type="entry name" value="Helicase_C-like"/>
</dbReference>
<gene>
    <name evidence="14" type="ORF">CEY00_Acc12336</name>
</gene>
<evidence type="ECO:0000256" key="4">
    <source>
        <dbReference type="ARBA" id="ARBA00022763"/>
    </source>
</evidence>
<proteinExistence type="inferred from homology"/>
<dbReference type="Gene3D" id="3.40.50.300">
    <property type="entry name" value="P-loop containing nucleotide triphosphate hydrolases"/>
    <property type="match status" value="2"/>
</dbReference>
<evidence type="ECO:0000256" key="6">
    <source>
        <dbReference type="ARBA" id="ARBA00022806"/>
    </source>
</evidence>
<dbReference type="PANTHER" id="PTHR14025">
    <property type="entry name" value="FANCONI ANEMIA GROUP M FANCM FAMILY MEMBER"/>
    <property type="match status" value="1"/>
</dbReference>
<evidence type="ECO:0000256" key="11">
    <source>
        <dbReference type="SAM" id="MobiDB-lite"/>
    </source>
</evidence>
<evidence type="ECO:0000256" key="5">
    <source>
        <dbReference type="ARBA" id="ARBA00022801"/>
    </source>
</evidence>
<dbReference type="CDD" id="cd18801">
    <property type="entry name" value="SF2_C_FANCM_Hef"/>
    <property type="match status" value="1"/>
</dbReference>
<dbReference type="SUPFAM" id="SSF52540">
    <property type="entry name" value="P-loop containing nucleoside triphosphate hydrolases"/>
    <property type="match status" value="1"/>
</dbReference>
<comment type="subcellular location">
    <subcellularLocation>
        <location evidence="1">Nucleus</location>
    </subcellularLocation>
</comment>
<feature type="compositionally biased region" description="Basic and acidic residues" evidence="11">
    <location>
        <begin position="1085"/>
        <end position="1099"/>
    </location>
</feature>
<feature type="domain" description="Helicase C-terminal" evidence="13">
    <location>
        <begin position="458"/>
        <end position="617"/>
    </location>
</feature>
<dbReference type="GO" id="GO:0045003">
    <property type="term" value="P:double-strand break repair via synthesis-dependent strand annealing"/>
    <property type="evidence" value="ECO:0007669"/>
    <property type="project" value="TreeGrafter"/>
</dbReference>
<dbReference type="InterPro" id="IPR044749">
    <property type="entry name" value="FANCM_DEXDc"/>
</dbReference>
<evidence type="ECO:0000256" key="10">
    <source>
        <dbReference type="ARBA" id="ARBA00023242"/>
    </source>
</evidence>
<evidence type="ECO:0000313" key="14">
    <source>
        <dbReference type="EMBL" id="PSS17548.1"/>
    </source>
</evidence>
<dbReference type="InParanoid" id="A0A2R6QYT4"/>
<dbReference type="PROSITE" id="PS51192">
    <property type="entry name" value="HELICASE_ATP_BIND_1"/>
    <property type="match status" value="1"/>
</dbReference>
<dbReference type="GO" id="GO:0009378">
    <property type="term" value="F:four-way junction helicase activity"/>
    <property type="evidence" value="ECO:0007669"/>
    <property type="project" value="TreeGrafter"/>
</dbReference>
<sequence length="1380" mass="154378">MTSTIPHNVFDDDDEFDWEAAVREIDVACEASKQSNSNPIHHPLAETNTQSSINTHKKSFASRQSTLDRFIQKARPGVRLEKENVWEINQDKVEASEGVSCVKIDFEAAQTWIYPVNIPLRDYQLAITKTALFSNTLVALPTGLGKTLIAAVVMYNYFRWFPEGKIIFTAPSRPLVMQQIEACHNIVGMPQEWTIDMTGQTSPTKRAIFWKVKRVFFVTPQVLERDIQSGTCEVKHIVCLVIDEAHRASGNYSYCVVVRELMSVPVELRILALTATPGSKHQTIQLIIDNLQISTLEYRNESDPDVRPYVHDRKIELIEVDVPGDAVDIDNKLLEVIRPFVARLRAIGVLPSRDLQTLSPCELLNVRDRFRQAPPLDLPTTKYGEVECCIGVLITLYHVRKLLLSHGVRPAYDMLEGKLRQGTFVQVMSKNEAMWKVKLLMQQSLSHPNPKFSTMLEVLIDHFKMKDPQNSRVIIFSNFRGSVRDIVDALMNIGDFVKATEFVGQSSGKALKGQSQKVQQAVLEKFRAGAYNVIVSTSIGEEGLDIMEVDLVICYDANVSPLRMIQRMGRTGRKHDGRVVVLAFKGPELKGYLNKLASSKSINKRMRNGGTNSFNYHCSPRMIPHIFKPEVQFVEISIEQFIPRGRKVNDDYPIQTPMFNAELTDAETDLVSKYFHPTKECTWRPSLIAFPHFQAFPSRVHKIMHSFRTEMLIDAMQVLQGLSFTRVNEALIVEDEVLSSLGLEVETVGQLGDSRKDFQSSHNSLEEHLLRKISNSDPLPKETFATEKKHSLSDCYGKNPPVHSYLFGSDFASVDSLGRVLILSVPLIPINKVSCSKCTSVSNRVLLPEDYKEMNVRTKYFSDQTDSSRTGCKENKSMPTLESCYSDAQPENKQDEGEKILLTPVSKVNLSNEGESIVETPCENKTEVLLVDDSKNDLRDVELSPRLSDFIKSGVVPESPIDYTGRSNARGRGELMVPKFGSSAKSPTDASLMSLIPDQEEKTLVDVTACGRDVLSSSFNDEIRTPVLNVKCSATGGSISAFPIVEEVPPPLANSTNSCSKEWCLISGGKSKSAQQEKKFKRLRKYGDQGKRRPPEVKEGSIGPTANLTSSCARPSPIPVKNVRGKRKKHVKDVRSFIEEEAEVSSEVEVSDEEDDQDIYSYDDSFIDDRINPTEASFQPETSRTDMMAIYRHSLLSQSPMESTDFSPSSVAPKTRIRESRILSGMTNHSLQTPQSESESAGTLKFEKSISNEVMPSTTNGIPASSETENKMRSLKRKLSFYQVGSVPAINLDQEFLLHSEAAGRETSFQDQVPNIGPNGVAFDDDDLFYEGLDLDAVEEQAVKLLRYKSELSEHKKVAIPDPSPPLLNVLGSPSFDLGI</sequence>
<name>A0A2R6QYT4_ACTCC</name>
<dbReference type="GO" id="GO:0043138">
    <property type="term" value="F:3'-5' DNA helicase activity"/>
    <property type="evidence" value="ECO:0007669"/>
    <property type="project" value="InterPro"/>
</dbReference>
<feature type="compositionally biased region" description="Polar residues" evidence="11">
    <location>
        <begin position="1104"/>
        <end position="1113"/>
    </location>
</feature>
<dbReference type="Pfam" id="PF00271">
    <property type="entry name" value="Helicase_C"/>
    <property type="match status" value="1"/>
</dbReference>
<dbReference type="InterPro" id="IPR014001">
    <property type="entry name" value="Helicase_ATP-bd"/>
</dbReference>
<dbReference type="InterPro" id="IPR011545">
    <property type="entry name" value="DEAD/DEAH_box_helicase_dom"/>
</dbReference>
<protein>
    <submittedName>
        <fullName evidence="14">Fanconi anemia group M protein</fullName>
    </submittedName>
</protein>
<dbReference type="CDD" id="cd12091">
    <property type="entry name" value="FANCM_ID"/>
    <property type="match status" value="1"/>
</dbReference>
<dbReference type="FunFam" id="3.40.50.300:FF:001992">
    <property type="entry name" value="ATP-dependent RNA helicase, putative"/>
    <property type="match status" value="1"/>
</dbReference>
<dbReference type="PANTHER" id="PTHR14025:SF20">
    <property type="entry name" value="FANCONI ANEMIA GROUP M PROTEIN"/>
    <property type="match status" value="1"/>
</dbReference>
<evidence type="ECO:0000256" key="9">
    <source>
        <dbReference type="ARBA" id="ARBA00023204"/>
    </source>
</evidence>
<evidence type="ECO:0000256" key="7">
    <source>
        <dbReference type="ARBA" id="ARBA00022840"/>
    </source>
</evidence>
<keyword evidence="10" id="KW-0539">Nucleus</keyword>
<reference evidence="15" key="2">
    <citation type="journal article" date="2018" name="BMC Genomics">
        <title>A manually annotated Actinidia chinensis var. chinensis (kiwifruit) genome highlights the challenges associated with draft genomes and gene prediction in plants.</title>
        <authorList>
            <person name="Pilkington S.M."/>
            <person name="Crowhurst R."/>
            <person name="Hilario E."/>
            <person name="Nardozza S."/>
            <person name="Fraser L."/>
            <person name="Peng Y."/>
            <person name="Gunaseelan K."/>
            <person name="Simpson R."/>
            <person name="Tahir J."/>
            <person name="Deroles S.C."/>
            <person name="Templeton K."/>
            <person name="Luo Z."/>
            <person name="Davy M."/>
            <person name="Cheng C."/>
            <person name="McNeilage M."/>
            <person name="Scaglione D."/>
            <person name="Liu Y."/>
            <person name="Zhang Q."/>
            <person name="Datson P."/>
            <person name="De Silva N."/>
            <person name="Gardiner S.E."/>
            <person name="Bassett H."/>
            <person name="Chagne D."/>
            <person name="McCallum J."/>
            <person name="Dzierzon H."/>
            <person name="Deng C."/>
            <person name="Wang Y.Y."/>
            <person name="Barron L."/>
            <person name="Manako K."/>
            <person name="Bowen J."/>
            <person name="Foster T.M."/>
            <person name="Erridge Z.A."/>
            <person name="Tiffin H."/>
            <person name="Waite C.N."/>
            <person name="Davies K.M."/>
            <person name="Grierson E.P."/>
            <person name="Laing W.A."/>
            <person name="Kirk R."/>
            <person name="Chen X."/>
            <person name="Wood M."/>
            <person name="Montefiori M."/>
            <person name="Brummell D.A."/>
            <person name="Schwinn K.E."/>
            <person name="Catanach A."/>
            <person name="Fullerton C."/>
            <person name="Li D."/>
            <person name="Meiyalaghan S."/>
            <person name="Nieuwenhuizen N."/>
            <person name="Read N."/>
            <person name="Prakash R."/>
            <person name="Hunter D."/>
            <person name="Zhang H."/>
            <person name="McKenzie M."/>
            <person name="Knabel M."/>
            <person name="Harris A."/>
            <person name="Allan A.C."/>
            <person name="Gleave A."/>
            <person name="Chen A."/>
            <person name="Janssen B.J."/>
            <person name="Plunkett B."/>
            <person name="Ampomah-Dwamena C."/>
            <person name="Voogd C."/>
            <person name="Leif D."/>
            <person name="Lafferty D."/>
            <person name="Souleyre E.J.F."/>
            <person name="Varkonyi-Gasic E."/>
            <person name="Gambi F."/>
            <person name="Hanley J."/>
            <person name="Yao J.L."/>
            <person name="Cheung J."/>
            <person name="David K.M."/>
            <person name="Warren B."/>
            <person name="Marsh K."/>
            <person name="Snowden K.C."/>
            <person name="Lin-Wang K."/>
            <person name="Brian L."/>
            <person name="Martinez-Sanchez M."/>
            <person name="Wang M."/>
            <person name="Ileperuma N."/>
            <person name="Macnee N."/>
            <person name="Campin R."/>
            <person name="McAtee P."/>
            <person name="Drummond R.S.M."/>
            <person name="Espley R.V."/>
            <person name="Ireland H.S."/>
            <person name="Wu R."/>
            <person name="Atkinson R.G."/>
            <person name="Karunairetnam S."/>
            <person name="Bulley S."/>
            <person name="Chunkath S."/>
            <person name="Hanley Z."/>
            <person name="Storey R."/>
            <person name="Thrimawithana A.H."/>
            <person name="Thomson S."/>
            <person name="David C."/>
            <person name="Testolin R."/>
            <person name="Huang H."/>
            <person name="Hellens R.P."/>
            <person name="Schaffer R.J."/>
        </authorList>
    </citation>
    <scope>NUCLEOTIDE SEQUENCE [LARGE SCALE GENOMIC DNA]</scope>
    <source>
        <strain evidence="15">cv. Red5</strain>
    </source>
</reference>
<dbReference type="OrthoDB" id="6513042at2759"/>
<dbReference type="Proteomes" id="UP000241394">
    <property type="component" value="Chromosome LG11"/>
</dbReference>
<evidence type="ECO:0000259" key="13">
    <source>
        <dbReference type="PROSITE" id="PS51194"/>
    </source>
</evidence>
<reference evidence="14 15" key="1">
    <citation type="submission" date="2017-07" db="EMBL/GenBank/DDBJ databases">
        <title>An improved, manually edited Actinidia chinensis var. chinensis (kiwifruit) genome highlights the challenges associated with draft genomes and gene prediction in plants.</title>
        <authorList>
            <person name="Pilkington S."/>
            <person name="Crowhurst R."/>
            <person name="Hilario E."/>
            <person name="Nardozza S."/>
            <person name="Fraser L."/>
            <person name="Peng Y."/>
            <person name="Gunaseelan K."/>
            <person name="Simpson R."/>
            <person name="Tahir J."/>
            <person name="Deroles S."/>
            <person name="Templeton K."/>
            <person name="Luo Z."/>
            <person name="Davy M."/>
            <person name="Cheng C."/>
            <person name="Mcneilage M."/>
            <person name="Scaglione D."/>
            <person name="Liu Y."/>
            <person name="Zhang Q."/>
            <person name="Datson P."/>
            <person name="De Silva N."/>
            <person name="Gardiner S."/>
            <person name="Bassett H."/>
            <person name="Chagne D."/>
            <person name="Mccallum J."/>
            <person name="Dzierzon H."/>
            <person name="Deng C."/>
            <person name="Wang Y.-Y."/>
            <person name="Barron N."/>
            <person name="Manako K."/>
            <person name="Bowen J."/>
            <person name="Foster T."/>
            <person name="Erridge Z."/>
            <person name="Tiffin H."/>
            <person name="Waite C."/>
            <person name="Davies K."/>
            <person name="Grierson E."/>
            <person name="Laing W."/>
            <person name="Kirk R."/>
            <person name="Chen X."/>
            <person name="Wood M."/>
            <person name="Montefiori M."/>
            <person name="Brummell D."/>
            <person name="Schwinn K."/>
            <person name="Catanach A."/>
            <person name="Fullerton C."/>
            <person name="Li D."/>
            <person name="Meiyalaghan S."/>
            <person name="Nieuwenhuizen N."/>
            <person name="Read N."/>
            <person name="Prakash R."/>
            <person name="Hunter D."/>
            <person name="Zhang H."/>
            <person name="Mckenzie M."/>
            <person name="Knabel M."/>
            <person name="Harris A."/>
            <person name="Allan A."/>
            <person name="Chen A."/>
            <person name="Janssen B."/>
            <person name="Plunkett B."/>
            <person name="Dwamena C."/>
            <person name="Voogd C."/>
            <person name="Leif D."/>
            <person name="Lafferty D."/>
            <person name="Souleyre E."/>
            <person name="Varkonyi-Gasic E."/>
            <person name="Gambi F."/>
            <person name="Hanley J."/>
            <person name="Yao J.-L."/>
            <person name="Cheung J."/>
            <person name="David K."/>
            <person name="Warren B."/>
            <person name="Marsh K."/>
            <person name="Snowden K."/>
            <person name="Lin-Wang K."/>
            <person name="Brian L."/>
            <person name="Martinez-Sanchez M."/>
            <person name="Wang M."/>
            <person name="Ileperuma N."/>
            <person name="Macnee N."/>
            <person name="Campin R."/>
            <person name="Mcatee P."/>
            <person name="Drummond R."/>
            <person name="Espley R."/>
            <person name="Ireland H."/>
            <person name="Wu R."/>
            <person name="Atkinson R."/>
            <person name="Karunairetnam S."/>
            <person name="Bulley S."/>
            <person name="Chunkath S."/>
            <person name="Hanley Z."/>
            <person name="Storey R."/>
            <person name="Thrimawithana A."/>
            <person name="Thomson S."/>
            <person name="David C."/>
            <person name="Testolin R."/>
        </authorList>
    </citation>
    <scope>NUCLEOTIDE SEQUENCE [LARGE SCALE GENOMIC DNA]</scope>
    <source>
        <strain evidence="15">cv. Red5</strain>
        <tissue evidence="14">Young leaf</tissue>
    </source>
</reference>
<dbReference type="GO" id="GO:0036297">
    <property type="term" value="P:interstrand cross-link repair"/>
    <property type="evidence" value="ECO:0007669"/>
    <property type="project" value="TreeGrafter"/>
</dbReference>
<keyword evidence="6" id="KW-0347">Helicase</keyword>
<keyword evidence="8" id="KW-0238">DNA-binding</keyword>
<dbReference type="SMART" id="SM00490">
    <property type="entry name" value="HELICc"/>
    <property type="match status" value="1"/>
</dbReference>
<dbReference type="GO" id="GO:0005524">
    <property type="term" value="F:ATP binding"/>
    <property type="evidence" value="ECO:0007669"/>
    <property type="project" value="UniProtKB-KW"/>
</dbReference>
<dbReference type="SMART" id="SM00487">
    <property type="entry name" value="DEXDc"/>
    <property type="match status" value="1"/>
</dbReference>
<feature type="domain" description="Helicase ATP-binding" evidence="12">
    <location>
        <begin position="127"/>
        <end position="295"/>
    </location>
</feature>
<evidence type="ECO:0000313" key="15">
    <source>
        <dbReference type="Proteomes" id="UP000241394"/>
    </source>
</evidence>
<dbReference type="Gramene" id="PSS17548">
    <property type="protein sequence ID" value="PSS17548"/>
    <property type="gene ID" value="CEY00_Acc12336"/>
</dbReference>
<evidence type="ECO:0000256" key="3">
    <source>
        <dbReference type="ARBA" id="ARBA00022741"/>
    </source>
</evidence>
<evidence type="ECO:0000259" key="12">
    <source>
        <dbReference type="PROSITE" id="PS51192"/>
    </source>
</evidence>
<dbReference type="CDD" id="cd18033">
    <property type="entry name" value="DEXDc_FANCM"/>
    <property type="match status" value="1"/>
</dbReference>
<evidence type="ECO:0000256" key="2">
    <source>
        <dbReference type="ARBA" id="ARBA00009889"/>
    </source>
</evidence>
<comment type="similarity">
    <text evidence="2">Belongs to the DEAD box helicase family. DEAH subfamily. FANCM sub-subfamily.</text>
</comment>
<dbReference type="InterPro" id="IPR027417">
    <property type="entry name" value="P-loop_NTPase"/>
</dbReference>
<keyword evidence="15" id="KW-1185">Reference proteome</keyword>
<dbReference type="InterPro" id="IPR039686">
    <property type="entry name" value="FANCM/Mph1-like_ID"/>
</dbReference>
<feature type="region of interest" description="Disordered" evidence="11">
    <location>
        <begin position="1085"/>
        <end position="1125"/>
    </location>
</feature>
<dbReference type="FunFam" id="3.40.50.300:FF:000861">
    <property type="entry name" value="Fanconi anemia, complementation group M"/>
    <property type="match status" value="1"/>
</dbReference>
<dbReference type="PROSITE" id="PS51194">
    <property type="entry name" value="HELICASE_CTER"/>
    <property type="match status" value="1"/>
</dbReference>
<dbReference type="STRING" id="1590841.A0A2R6QYT4"/>
<dbReference type="EMBL" id="NKQK01000011">
    <property type="protein sequence ID" value="PSS17548.1"/>
    <property type="molecule type" value="Genomic_DNA"/>
</dbReference>
<keyword evidence="9" id="KW-0234">DNA repair</keyword>
<accession>A0A2R6QYT4</accession>
<dbReference type="Pfam" id="PF00270">
    <property type="entry name" value="DEAD"/>
    <property type="match status" value="1"/>
</dbReference>
<comment type="caution">
    <text evidence="14">The sequence shown here is derived from an EMBL/GenBank/DDBJ whole genome shotgun (WGS) entry which is preliminary data.</text>
</comment>
<dbReference type="GO" id="GO:0016787">
    <property type="term" value="F:hydrolase activity"/>
    <property type="evidence" value="ECO:0007669"/>
    <property type="project" value="UniProtKB-KW"/>
</dbReference>
<keyword evidence="4" id="KW-0227">DNA damage</keyword>
<keyword evidence="5" id="KW-0378">Hydrolase</keyword>
<dbReference type="GO" id="GO:0005634">
    <property type="term" value="C:nucleus"/>
    <property type="evidence" value="ECO:0007669"/>
    <property type="project" value="UniProtKB-SubCell"/>
</dbReference>